<feature type="compositionally biased region" description="Polar residues" evidence="1">
    <location>
        <begin position="246"/>
        <end position="259"/>
    </location>
</feature>
<reference evidence="2" key="1">
    <citation type="submission" date="2011-04" db="EMBL/GenBank/DDBJ databases">
        <title>Evolution of plant cell wall degrading machinery underlies the functional diversity of forest fungi.</title>
        <authorList>
            <consortium name="US DOE Joint Genome Institute (JGI-PGF)"/>
            <person name="Eastwood D.C."/>
            <person name="Floudas D."/>
            <person name="Binder M."/>
            <person name="Majcherczyk A."/>
            <person name="Schneider P."/>
            <person name="Aerts A."/>
            <person name="Asiegbu F.O."/>
            <person name="Baker S.E."/>
            <person name="Barry K."/>
            <person name="Bendiksby M."/>
            <person name="Blumentritt M."/>
            <person name="Coutinho P.M."/>
            <person name="Cullen D."/>
            <person name="Cullen D."/>
            <person name="Gathman A."/>
            <person name="Goodell B."/>
            <person name="Henrissat B."/>
            <person name="Ihrmark K."/>
            <person name="Kauserud H."/>
            <person name="Kohler A."/>
            <person name="LaButti K."/>
            <person name="Lapidus A."/>
            <person name="Lavin J.L."/>
            <person name="Lee Y.-H."/>
            <person name="Lindquist E."/>
            <person name="Lilly W."/>
            <person name="Lucas S."/>
            <person name="Morin E."/>
            <person name="Murat C."/>
            <person name="Oguiza J.A."/>
            <person name="Park J."/>
            <person name="Pisabarro A.G."/>
            <person name="Riley R."/>
            <person name="Rosling A."/>
            <person name="Salamov A."/>
            <person name="Schmidt O."/>
            <person name="Schmutz J."/>
            <person name="Skrede I."/>
            <person name="Stenlid J."/>
            <person name="Wiebenga A."/>
            <person name="Xie X."/>
            <person name="Kues U."/>
            <person name="Hibbett D.S."/>
            <person name="Hoffmeister D."/>
            <person name="Hogberg N."/>
            <person name="Martin F."/>
            <person name="Grigoriev I.V."/>
            <person name="Watkinson S.C."/>
        </authorList>
    </citation>
    <scope>NUCLEOTIDE SEQUENCE</scope>
    <source>
        <strain evidence="2">S7.9</strain>
    </source>
</reference>
<dbReference type="EMBL" id="GL945428">
    <property type="protein sequence ID" value="EGO30522.1"/>
    <property type="molecule type" value="Genomic_DNA"/>
</dbReference>
<feature type="compositionally biased region" description="Acidic residues" evidence="1">
    <location>
        <begin position="483"/>
        <end position="499"/>
    </location>
</feature>
<dbReference type="HOGENOM" id="CLU_283011_0_0_1"/>
<protein>
    <submittedName>
        <fullName evidence="2">Uncharacterized protein</fullName>
    </submittedName>
</protein>
<dbReference type="OrthoDB" id="3271141at2759"/>
<accession>F8NDZ4</accession>
<feature type="region of interest" description="Disordered" evidence="1">
    <location>
        <begin position="411"/>
        <end position="450"/>
    </location>
</feature>
<gene>
    <name evidence="2" type="ORF">SERLADRAFT_404655</name>
</gene>
<dbReference type="RefSeq" id="XP_007312406.1">
    <property type="nucleotide sequence ID" value="XM_007312344.1"/>
</dbReference>
<evidence type="ECO:0000313" key="2">
    <source>
        <dbReference type="EMBL" id="EGO30522.1"/>
    </source>
</evidence>
<sequence>MVLRPDEADWSGFSNKKFGASRLGRDCLWWNDFEVFPLPQIVWLTDFQQVRECCKDRGWHAYIHDHHLKMSSSGSSTCKEIWILSHDSDGVFRNPNQKLTVPNLLTMGAGAQEVVHDAIQQRFKLILQIKRLIFLALTTVPQDSMQTKVRKCEKAPWTKGNLVNFNSAGTSNIVLLIFTCKVVRVVSHKDTLVPSQSRAGSADHFLGTAFQAANSTEDLMYSAHGSPNPTPPPPSACEPSDVHLQPTPTESLRSQSSKPRLSKHAVAADSHYQLDPILRTTFASATLKPTISPSRKQIFSPVILKAPSSAQHSIFRRRKYPLLQYLLHCCQLLAHQYAQNNLPATSRKRPLLKDTITHSPLFAPPYFSPLNVLWNIAKIKCYRQSPSNHPPRSLLSLNFLLSIPAGCRDDTPASGLGAPPCEPDTNPYESTAQSKPTSHANEADHDKEMKMGEEIDTEEIDTEEDMDANKEIQKEEADMEKDMDTDDENDGSNQEAEDDQFQRGPPREINLARESTPTCSDMQELFKLIQGIKQSVKGCKEALVGVDCTMHKDPSGLDVLRSKLNHKLTRHPVHRPDLSKRIACPVASHIDRLLGTSKLASMVTTVELKLFATTWKASVEKGLNCPPCCTVDHFCIDTVSGPRSPWNKSAARVFADDCVSFHGIDKTYVALQTVMRQFHTHVKGLKAKWARLSKSSQEKKLHVLGPDGMSSDKSDDEFNGHNYFKIVEPQFRASVVTSWLRAFDAIHAINRKIAQDKRVALRAKRYQQTVHNPSFGGGIRFQPRSSNITVICKIGMLAAKPYVYKCSSLRAYSDEAVFRSGQALQNLDKLESACSLLAQKEFVLAEDDAWDSIFTLAHLFWQSQINISEFEPTSTRYQARPPRVLQQSDGIDAGNTSSHEQADSTPSGFHVEKTTSPVIRQALVDELVLVSVAAPEVQKMPRPHDVNTFPKHARDGRPDLPVCNERPFKSKQDSGSTCWFKSSSQGPISAPSSRLRVGVSDIYIHENLLDKSKQVWLRLEDGWLSITAQYLMNSLTIVHPLNSLRVLRVQPVDETPSWILKSTKNVYNHLEKQNIGDDYRKDDMKKRGMSQRAASMPADIVE</sequence>
<feature type="compositionally biased region" description="Polar residues" evidence="1">
    <location>
        <begin position="427"/>
        <end position="440"/>
    </location>
</feature>
<dbReference type="AlphaFoldDB" id="F8NDZ4"/>
<feature type="compositionally biased region" description="Polar residues" evidence="1">
    <location>
        <begin position="887"/>
        <end position="907"/>
    </location>
</feature>
<dbReference type="GeneID" id="18812423"/>
<evidence type="ECO:0000256" key="1">
    <source>
        <dbReference type="SAM" id="MobiDB-lite"/>
    </source>
</evidence>
<feature type="region of interest" description="Disordered" evidence="1">
    <location>
        <begin position="887"/>
        <end position="911"/>
    </location>
</feature>
<dbReference type="KEGG" id="sla:SERLADRAFT_404655"/>
<feature type="region of interest" description="Disordered" evidence="1">
    <location>
        <begin position="220"/>
        <end position="264"/>
    </location>
</feature>
<name>F8NDZ4_SERL9</name>
<feature type="region of interest" description="Disordered" evidence="1">
    <location>
        <begin position="1080"/>
        <end position="1102"/>
    </location>
</feature>
<feature type="region of interest" description="Disordered" evidence="1">
    <location>
        <begin position="941"/>
        <end position="962"/>
    </location>
</feature>
<feature type="region of interest" description="Disordered" evidence="1">
    <location>
        <begin position="474"/>
        <end position="514"/>
    </location>
</feature>
<organism>
    <name type="scientific">Serpula lacrymans var. lacrymans (strain S7.9)</name>
    <name type="common">Dry rot fungus</name>
    <dbReference type="NCBI Taxonomy" id="578457"/>
    <lineage>
        <taxon>Eukaryota</taxon>
        <taxon>Fungi</taxon>
        <taxon>Dikarya</taxon>
        <taxon>Basidiomycota</taxon>
        <taxon>Agaricomycotina</taxon>
        <taxon>Agaricomycetes</taxon>
        <taxon>Agaricomycetidae</taxon>
        <taxon>Boletales</taxon>
        <taxon>Coniophorineae</taxon>
        <taxon>Serpulaceae</taxon>
        <taxon>Serpula</taxon>
    </lineage>
</organism>
<proteinExistence type="predicted"/>
<feature type="compositionally biased region" description="Basic and acidic residues" evidence="1">
    <location>
        <begin position="441"/>
        <end position="450"/>
    </location>
</feature>
<dbReference type="Proteomes" id="UP000008064">
    <property type="component" value="Unassembled WGS sequence"/>
</dbReference>